<dbReference type="EMBL" id="KQ964570">
    <property type="protein sequence ID" value="KXN68575.1"/>
    <property type="molecule type" value="Genomic_DNA"/>
</dbReference>
<gene>
    <name evidence="1" type="ORF">CONCODRAFT_9172</name>
</gene>
<accession>A0A137P0K0</accession>
<organism evidence="1 2">
    <name type="scientific">Conidiobolus coronatus (strain ATCC 28846 / CBS 209.66 / NRRL 28638)</name>
    <name type="common">Delacroixia coronata</name>
    <dbReference type="NCBI Taxonomy" id="796925"/>
    <lineage>
        <taxon>Eukaryota</taxon>
        <taxon>Fungi</taxon>
        <taxon>Fungi incertae sedis</taxon>
        <taxon>Zoopagomycota</taxon>
        <taxon>Entomophthoromycotina</taxon>
        <taxon>Entomophthoromycetes</taxon>
        <taxon>Entomophthorales</taxon>
        <taxon>Ancylistaceae</taxon>
        <taxon>Conidiobolus</taxon>
    </lineage>
</organism>
<reference evidence="1 2" key="1">
    <citation type="journal article" date="2015" name="Genome Biol. Evol.">
        <title>Phylogenomic analyses indicate that early fungi evolved digesting cell walls of algal ancestors of land plants.</title>
        <authorList>
            <person name="Chang Y."/>
            <person name="Wang S."/>
            <person name="Sekimoto S."/>
            <person name="Aerts A.L."/>
            <person name="Choi C."/>
            <person name="Clum A."/>
            <person name="LaButti K.M."/>
            <person name="Lindquist E.A."/>
            <person name="Yee Ngan C."/>
            <person name="Ohm R.A."/>
            <person name="Salamov A.A."/>
            <person name="Grigoriev I.V."/>
            <person name="Spatafora J.W."/>
            <person name="Berbee M.L."/>
        </authorList>
    </citation>
    <scope>NUCLEOTIDE SEQUENCE [LARGE SCALE GENOMIC DNA]</scope>
    <source>
        <strain evidence="1 2">NRRL 28638</strain>
    </source>
</reference>
<dbReference type="AlphaFoldDB" id="A0A137P0K0"/>
<proteinExistence type="predicted"/>
<evidence type="ECO:0000313" key="2">
    <source>
        <dbReference type="Proteomes" id="UP000070444"/>
    </source>
</evidence>
<protein>
    <submittedName>
        <fullName evidence="1">Uncharacterized protein</fullName>
    </submittedName>
</protein>
<dbReference type="Proteomes" id="UP000070444">
    <property type="component" value="Unassembled WGS sequence"/>
</dbReference>
<name>A0A137P0K0_CONC2</name>
<keyword evidence="2" id="KW-1185">Reference proteome</keyword>
<sequence>MKINIQSSLNSASGGDFIPVIKSDGRPAADFDSTLEPTLPDSSQAGCNNNQGIFSKQVYYRYLTQLRYEQLTREPKRLESKLITLQRTVDDVYRTQIDLVNRLGGQLKGYKSNDHVNLTELLSSKISSKLATTSSALSDKGECLHFGRIILPRSNLYQTLLSNHYKLQPILNSPDFLAQLTRHKRWMDAIKLARYLIDQLPHFFKLKHSKFVDHLKELGQNGLNLIAKGLFTDLNFAIESYLSQKTSQAGDGLKKVKSLLQHMIGLKSFELIVTEQLISVVIIGKCQNDQRLIASNDNYLNLHLKLTQLFSEVIKSTLFGMIYQGAIAALNGKLPDINLENLNKLKQLSSIRQLYKLNHPLLLKHKTLARTFANTKVENFRSSELYLQQINTARTNKLTQIADQPTNTKPIKLIPSLKHFHNEVIAHRASRGGI</sequence>
<evidence type="ECO:0000313" key="1">
    <source>
        <dbReference type="EMBL" id="KXN68575.1"/>
    </source>
</evidence>